<dbReference type="GO" id="GO:0030246">
    <property type="term" value="F:carbohydrate binding"/>
    <property type="evidence" value="ECO:0007669"/>
    <property type="project" value="InterPro"/>
</dbReference>
<proteinExistence type="inferred from homology"/>
<gene>
    <name evidence="10" type="ORF">GI584_02285</name>
</gene>
<keyword evidence="11" id="KW-1185">Reference proteome</keyword>
<dbReference type="InterPro" id="IPR006101">
    <property type="entry name" value="Glyco_hydro_2"/>
</dbReference>
<comment type="catalytic activity">
    <reaction evidence="1 8">
        <text>Hydrolysis of terminal non-reducing beta-D-galactose residues in beta-D-galactosides.</text>
        <dbReference type="EC" id="3.2.1.23"/>
    </reaction>
</comment>
<dbReference type="Gene3D" id="2.70.98.10">
    <property type="match status" value="1"/>
</dbReference>
<dbReference type="InterPro" id="IPR036156">
    <property type="entry name" value="Beta-gal/glucu_dom_sf"/>
</dbReference>
<feature type="domain" description="Beta galactosidase small chain/" evidence="9">
    <location>
        <begin position="774"/>
        <end position="1045"/>
    </location>
</feature>
<dbReference type="SMART" id="SM01038">
    <property type="entry name" value="Bgal_small_N"/>
    <property type="match status" value="1"/>
</dbReference>
<dbReference type="AlphaFoldDB" id="A0A5Q2TFG1"/>
<dbReference type="Pfam" id="PF02837">
    <property type="entry name" value="Glyco_hydro_2_N"/>
    <property type="match status" value="1"/>
</dbReference>
<sequence length="1047" mass="119641">MLIKFAANLAKKEITMNRDWENQYVTQKNRYPMHAPYGAYETVEQALSCDRSISKYVQSLNGMWKFKLAESPFEAPVGFESVNYDDSSWGEIPVPSNWELHGFGKPVYTNMLYPFQSEGADSHFEIGIAKGQVELNAPYVPEKNLTGCYRTTFEVPNYYEGKDVFIELGGVESCFYLWINGIEIGYSQDSKLSATFDITSAIKTGTNELAVKVLQFCDGTYLEDQDYWHLSGIHRGVRIYAKEKQRIFDYKVETIFNRDNYESADLKVMLQPNNTVKGYGECYVKLSLYDAEKKIVSAFQSPPYGQCGFYLMTKFVASTSINVEKPHLWSDEDPYLYTLVMETIDGAGNVTDIESTKVGFRKVEIRKDGVLCINGQRLIVRGVNLHEFCPETGRYVSKEYMRKQIKHIKQLNFNAVRNSHYPHTNDWYDLCDEMGIYLVDEANIETHGYGGQLSTSPEWAAAYLERAQRMVLSNKNHPSVIIWSLGNESGFGANHAAMYGWIKEYDKTRYIQYESMNPGSNITDIIAPMYPSKEWIEEKMADSSDLRPFIMCEYAYAKSNSNGNFKMYWDLVDKYPRFQGGFIWDFQDKALVQKSEDGTTRYVYGGAFNEEVVDPVEDMCLNGVVFPDLSWKPAAFEVKNGQSPVVIWYKEIHPFLGPSGYTIKNNYLNKDLSHLRITWELQCDGKIMDSGEMKQYFTLPGQSELLEYPFNPEKVSGEAFVNIKVALREDSSYAKAGYEIYTYQFPIEQSTLKSQKVCITDTKITMNETADEILIIGENTEVCFDKSKCSFTKVVLNGEDTFVGGSDNFYRAATGIDEGTNEPNMNYASGWKAEELNELKINVHSIETAVTDTQIFIFTEVSYNNDKLIVSTQYRIGSRGIEINKTVINNCVSETIPRIGLSFILPEDKNQITWYGRGPFENYSDRKEAARIGCYNSTVAEQYTPYIKPVECGGKEDVRYLTVKDHTDHGVRVTGAVPFHFDIHDYSIASCDQANYEDELIKDNYIYLNVDYVHAGLGGDNGWTKNIHSEYRISKGYYHYQIAIEVL</sequence>
<dbReference type="InterPro" id="IPR050347">
    <property type="entry name" value="Bact_Beta-galactosidase"/>
</dbReference>
<dbReference type="PROSITE" id="PS00608">
    <property type="entry name" value="GLYCOSYL_HYDROL_F2_2"/>
    <property type="match status" value="1"/>
</dbReference>
<dbReference type="InterPro" id="IPR014718">
    <property type="entry name" value="GH-type_carb-bd"/>
</dbReference>
<dbReference type="Gene3D" id="2.60.40.10">
    <property type="entry name" value="Immunoglobulins"/>
    <property type="match status" value="2"/>
</dbReference>
<dbReference type="GO" id="GO:0009341">
    <property type="term" value="C:beta-galactosidase complex"/>
    <property type="evidence" value="ECO:0007669"/>
    <property type="project" value="InterPro"/>
</dbReference>
<evidence type="ECO:0000256" key="3">
    <source>
        <dbReference type="ARBA" id="ARBA00012756"/>
    </source>
</evidence>
<dbReference type="PROSITE" id="PS00719">
    <property type="entry name" value="GLYCOSYL_HYDROL_F2_1"/>
    <property type="match status" value="1"/>
</dbReference>
<dbReference type="SUPFAM" id="SSF49785">
    <property type="entry name" value="Galactose-binding domain-like"/>
    <property type="match status" value="1"/>
</dbReference>
<dbReference type="Pfam" id="PF02836">
    <property type="entry name" value="Glyco_hydro_2_C"/>
    <property type="match status" value="1"/>
</dbReference>
<dbReference type="PRINTS" id="PR00132">
    <property type="entry name" value="GLHYDRLASE2"/>
</dbReference>
<evidence type="ECO:0000256" key="1">
    <source>
        <dbReference type="ARBA" id="ARBA00001412"/>
    </source>
</evidence>
<comment type="similarity">
    <text evidence="2 8">Belongs to the glycosyl hydrolase 2 family.</text>
</comment>
<evidence type="ECO:0000313" key="10">
    <source>
        <dbReference type="EMBL" id="QGH32947.1"/>
    </source>
</evidence>
<dbReference type="Gene3D" id="2.60.120.260">
    <property type="entry name" value="Galactose-binding domain-like"/>
    <property type="match status" value="1"/>
</dbReference>
<dbReference type="GO" id="GO:0004565">
    <property type="term" value="F:beta-galactosidase activity"/>
    <property type="evidence" value="ECO:0007669"/>
    <property type="project" value="UniProtKB-EC"/>
</dbReference>
<evidence type="ECO:0000256" key="4">
    <source>
        <dbReference type="ARBA" id="ARBA00013303"/>
    </source>
</evidence>
<dbReference type="InterPro" id="IPR013783">
    <property type="entry name" value="Ig-like_fold"/>
</dbReference>
<evidence type="ECO:0000256" key="5">
    <source>
        <dbReference type="ARBA" id="ARBA00022801"/>
    </source>
</evidence>
<protein>
    <recommendedName>
        <fullName evidence="4 8">Beta-galactosidase</fullName>
        <ecNumber evidence="3 8">3.2.1.23</ecNumber>
    </recommendedName>
    <alternativeName>
        <fullName evidence="7 8">Lactase</fullName>
    </alternativeName>
</protein>
<dbReference type="InterPro" id="IPR006103">
    <property type="entry name" value="Glyco_hydro_2_cat"/>
</dbReference>
<dbReference type="Pfam" id="PF16353">
    <property type="entry name" value="LacZ_4"/>
    <property type="match status" value="1"/>
</dbReference>
<dbReference type="KEGG" id="grc:GI584_02285"/>
<dbReference type="InterPro" id="IPR006104">
    <property type="entry name" value="Glyco_hydro_2_N"/>
</dbReference>
<dbReference type="InterPro" id="IPR006102">
    <property type="entry name" value="Ig-like_GH2"/>
</dbReference>
<dbReference type="EC" id="3.2.1.23" evidence="3 8"/>
<name>A0A5Q2TFG1_9BACI</name>
<dbReference type="InterPro" id="IPR023230">
    <property type="entry name" value="Glyco_hydro_2_CS"/>
</dbReference>
<dbReference type="PANTHER" id="PTHR46323:SF2">
    <property type="entry name" value="BETA-GALACTOSIDASE"/>
    <property type="match status" value="1"/>
</dbReference>
<evidence type="ECO:0000259" key="9">
    <source>
        <dbReference type="SMART" id="SM01038"/>
    </source>
</evidence>
<dbReference type="InterPro" id="IPR032312">
    <property type="entry name" value="LacZ_4"/>
</dbReference>
<evidence type="ECO:0000313" key="11">
    <source>
        <dbReference type="Proteomes" id="UP000339690"/>
    </source>
</evidence>
<dbReference type="SUPFAM" id="SSF74650">
    <property type="entry name" value="Galactose mutarotase-like"/>
    <property type="match status" value="1"/>
</dbReference>
<accession>A0A5Q2TFG1</accession>
<dbReference type="PANTHER" id="PTHR46323">
    <property type="entry name" value="BETA-GALACTOSIDASE"/>
    <property type="match status" value="1"/>
</dbReference>
<dbReference type="GO" id="GO:0005990">
    <property type="term" value="P:lactose catabolic process"/>
    <property type="evidence" value="ECO:0007669"/>
    <property type="project" value="TreeGrafter"/>
</dbReference>
<dbReference type="EMBL" id="CP045915">
    <property type="protein sequence ID" value="QGH32947.1"/>
    <property type="molecule type" value="Genomic_DNA"/>
</dbReference>
<evidence type="ECO:0000256" key="8">
    <source>
        <dbReference type="RuleBase" id="RU361154"/>
    </source>
</evidence>
<evidence type="ECO:0000256" key="2">
    <source>
        <dbReference type="ARBA" id="ARBA00007401"/>
    </source>
</evidence>
<keyword evidence="6 8" id="KW-0326">Glycosidase</keyword>
<dbReference type="InterPro" id="IPR008979">
    <property type="entry name" value="Galactose-bd-like_sf"/>
</dbReference>
<dbReference type="Pfam" id="PF02929">
    <property type="entry name" value="Bgal_small_N"/>
    <property type="match status" value="1"/>
</dbReference>
<dbReference type="SUPFAM" id="SSF49303">
    <property type="entry name" value="beta-Galactosidase/glucuronidase domain"/>
    <property type="match status" value="2"/>
</dbReference>
<keyword evidence="5 8" id="KW-0378">Hydrolase</keyword>
<evidence type="ECO:0000256" key="6">
    <source>
        <dbReference type="ARBA" id="ARBA00023295"/>
    </source>
</evidence>
<dbReference type="SUPFAM" id="SSF51445">
    <property type="entry name" value="(Trans)glycosidases"/>
    <property type="match status" value="1"/>
</dbReference>
<dbReference type="InterPro" id="IPR023232">
    <property type="entry name" value="Glyco_hydro_2_AS"/>
</dbReference>
<organism evidence="10 11">
    <name type="scientific">Gracilibacillus salitolerans</name>
    <dbReference type="NCBI Taxonomy" id="2663022"/>
    <lineage>
        <taxon>Bacteria</taxon>
        <taxon>Bacillati</taxon>
        <taxon>Bacillota</taxon>
        <taxon>Bacilli</taxon>
        <taxon>Bacillales</taxon>
        <taxon>Bacillaceae</taxon>
        <taxon>Gracilibacillus</taxon>
    </lineage>
</organism>
<dbReference type="Gene3D" id="3.20.20.80">
    <property type="entry name" value="Glycosidases"/>
    <property type="match status" value="1"/>
</dbReference>
<dbReference type="Pfam" id="PF00703">
    <property type="entry name" value="Glyco_hydro_2"/>
    <property type="match status" value="1"/>
</dbReference>
<reference evidence="10 11" key="1">
    <citation type="submission" date="2019-11" db="EMBL/GenBank/DDBJ databases">
        <title>Gracilibacillus salitolerans sp. nov., a moderate halophile isolated from a saline soil in northwest China.</title>
        <authorList>
            <person name="Gan L."/>
        </authorList>
    </citation>
    <scope>NUCLEOTIDE SEQUENCE [LARGE SCALE GENOMIC DNA]</scope>
    <source>
        <strain evidence="10 11">SCU50</strain>
    </source>
</reference>
<evidence type="ECO:0000256" key="7">
    <source>
        <dbReference type="ARBA" id="ARBA00032230"/>
    </source>
</evidence>
<dbReference type="Proteomes" id="UP000339690">
    <property type="component" value="Chromosome"/>
</dbReference>
<dbReference type="InterPro" id="IPR011013">
    <property type="entry name" value="Gal_mutarotase_sf_dom"/>
</dbReference>
<dbReference type="InterPro" id="IPR004199">
    <property type="entry name" value="B-gal_small/dom_5"/>
</dbReference>
<dbReference type="InterPro" id="IPR017853">
    <property type="entry name" value="GH"/>
</dbReference>